<name>A0A8H5F8Q8_9AGAR</name>
<evidence type="ECO:0000313" key="2">
    <source>
        <dbReference type="EMBL" id="KAF5327687.1"/>
    </source>
</evidence>
<evidence type="ECO:0000256" key="1">
    <source>
        <dbReference type="SAM" id="MobiDB-lite"/>
    </source>
</evidence>
<gene>
    <name evidence="2" type="ORF">D9619_004305</name>
</gene>
<reference evidence="2 3" key="1">
    <citation type="journal article" date="2020" name="ISME J.">
        <title>Uncovering the hidden diversity of litter-decomposition mechanisms in mushroom-forming fungi.</title>
        <authorList>
            <person name="Floudas D."/>
            <person name="Bentzer J."/>
            <person name="Ahren D."/>
            <person name="Johansson T."/>
            <person name="Persson P."/>
            <person name="Tunlid A."/>
        </authorList>
    </citation>
    <scope>NUCLEOTIDE SEQUENCE [LARGE SCALE GENOMIC DNA]</scope>
    <source>
        <strain evidence="2 3">CBS 101986</strain>
    </source>
</reference>
<sequence>MASNGLVAPHPLCHHQRPRECPRLSTREQMTPVGTPSSPLLLPSPPSSFDPLFNRKRSFSSPAATAAALNTQCALTLKPANKRHQRVPPRHPFPPASPSPTLDSPFDRKQSILSPTAAAVLDAQQALMSEPANARRQRVLHHLCCCCRRPLPTRRLIATDRSPCPSDGCRCS</sequence>
<feature type="region of interest" description="Disordered" evidence="1">
    <location>
        <begin position="80"/>
        <end position="103"/>
    </location>
</feature>
<organism evidence="2 3">
    <name type="scientific">Psilocybe cf. subviscida</name>
    <dbReference type="NCBI Taxonomy" id="2480587"/>
    <lineage>
        <taxon>Eukaryota</taxon>
        <taxon>Fungi</taxon>
        <taxon>Dikarya</taxon>
        <taxon>Basidiomycota</taxon>
        <taxon>Agaricomycotina</taxon>
        <taxon>Agaricomycetes</taxon>
        <taxon>Agaricomycetidae</taxon>
        <taxon>Agaricales</taxon>
        <taxon>Agaricineae</taxon>
        <taxon>Strophariaceae</taxon>
        <taxon>Psilocybe</taxon>
    </lineage>
</organism>
<protein>
    <submittedName>
        <fullName evidence="2">Uncharacterized protein</fullName>
    </submittedName>
</protein>
<dbReference type="EMBL" id="JAACJJ010000014">
    <property type="protein sequence ID" value="KAF5327687.1"/>
    <property type="molecule type" value="Genomic_DNA"/>
</dbReference>
<proteinExistence type="predicted"/>
<dbReference type="AlphaFoldDB" id="A0A8H5F8Q8"/>
<feature type="region of interest" description="Disordered" evidence="1">
    <location>
        <begin position="1"/>
        <end position="47"/>
    </location>
</feature>
<accession>A0A8H5F8Q8</accession>
<dbReference type="Proteomes" id="UP000567179">
    <property type="component" value="Unassembled WGS sequence"/>
</dbReference>
<evidence type="ECO:0000313" key="3">
    <source>
        <dbReference type="Proteomes" id="UP000567179"/>
    </source>
</evidence>
<comment type="caution">
    <text evidence="2">The sequence shown here is derived from an EMBL/GenBank/DDBJ whole genome shotgun (WGS) entry which is preliminary data.</text>
</comment>
<keyword evidence="3" id="KW-1185">Reference proteome</keyword>
<feature type="compositionally biased region" description="Basic residues" evidence="1">
    <location>
        <begin position="80"/>
        <end position="89"/>
    </location>
</feature>